<dbReference type="InterPro" id="IPR000073">
    <property type="entry name" value="AB_hydrolase_1"/>
</dbReference>
<dbReference type="OrthoDB" id="9775557at2"/>
<dbReference type="PANTHER" id="PTHR43194:SF2">
    <property type="entry name" value="PEROXISOMAL MEMBRANE PROTEIN LPX1"/>
    <property type="match status" value="1"/>
</dbReference>
<dbReference type="InterPro" id="IPR029058">
    <property type="entry name" value="AB_hydrolase_fold"/>
</dbReference>
<evidence type="ECO:0000259" key="1">
    <source>
        <dbReference type="Pfam" id="PF00561"/>
    </source>
</evidence>
<name>A0A5A5TE89_9CHLR</name>
<evidence type="ECO:0000313" key="2">
    <source>
        <dbReference type="EMBL" id="GCF09871.1"/>
    </source>
</evidence>
<reference evidence="2 3" key="1">
    <citation type="submission" date="2019-01" db="EMBL/GenBank/DDBJ databases">
        <title>Draft genome sequence of Dictyobacter sp. Uno17.</title>
        <authorList>
            <person name="Wang C.M."/>
            <person name="Zheng Y."/>
            <person name="Sakai Y."/>
            <person name="Abe K."/>
            <person name="Yokota A."/>
            <person name="Yabe S."/>
        </authorList>
    </citation>
    <scope>NUCLEOTIDE SEQUENCE [LARGE SCALE GENOMIC DNA]</scope>
    <source>
        <strain evidence="2 3">Uno17</strain>
    </source>
</reference>
<dbReference type="InterPro" id="IPR050228">
    <property type="entry name" value="Carboxylesterase_BioH"/>
</dbReference>
<dbReference type="Proteomes" id="UP000322530">
    <property type="component" value="Unassembled WGS sequence"/>
</dbReference>
<sequence length="272" mass="30172">MSSWSDGKVQANGINLHYHHTGGDKPPVVLLHGFTDSGLCWTPIAKALEADYKLIMPDARGHGLSDDPRTGFTMDLLISDVVALINTLQLGKVTLLGHSMGAHTAARVAELHPELVRSVLLEDPTWRKPIPESARAEAARGLQQWGDSIRAMQKQSLEERIEDAHEFNPLWSSEEIIPWAEAQGQFRAEIFSPTIEELTRDWGEMVTELNGPTLLITGEPARGSMVTAEIAQQVLQHWPNGKHVHITGAGHSIRRDQYQAYMTAVSQFLTEH</sequence>
<organism evidence="2 3">
    <name type="scientific">Dictyobacter arantiisoli</name>
    <dbReference type="NCBI Taxonomy" id="2014874"/>
    <lineage>
        <taxon>Bacteria</taxon>
        <taxon>Bacillati</taxon>
        <taxon>Chloroflexota</taxon>
        <taxon>Ktedonobacteria</taxon>
        <taxon>Ktedonobacterales</taxon>
        <taxon>Dictyobacteraceae</taxon>
        <taxon>Dictyobacter</taxon>
    </lineage>
</organism>
<feature type="domain" description="AB hydrolase-1" evidence="1">
    <location>
        <begin position="26"/>
        <end position="253"/>
    </location>
</feature>
<gene>
    <name evidence="2" type="ORF">KDI_34350</name>
</gene>
<dbReference type="Pfam" id="PF00561">
    <property type="entry name" value="Abhydrolase_1"/>
    <property type="match status" value="1"/>
</dbReference>
<dbReference type="PRINTS" id="PR00111">
    <property type="entry name" value="ABHYDROLASE"/>
</dbReference>
<dbReference type="EMBL" id="BIXY01000053">
    <property type="protein sequence ID" value="GCF09871.1"/>
    <property type="molecule type" value="Genomic_DNA"/>
</dbReference>
<dbReference type="Gene3D" id="3.40.50.1820">
    <property type="entry name" value="alpha/beta hydrolase"/>
    <property type="match status" value="1"/>
</dbReference>
<dbReference type="AlphaFoldDB" id="A0A5A5TE89"/>
<protein>
    <recommendedName>
        <fullName evidence="1">AB hydrolase-1 domain-containing protein</fullName>
    </recommendedName>
</protein>
<proteinExistence type="predicted"/>
<dbReference type="PANTHER" id="PTHR43194">
    <property type="entry name" value="HYDROLASE ALPHA/BETA FOLD FAMILY"/>
    <property type="match status" value="1"/>
</dbReference>
<dbReference type="RefSeq" id="WP_149402779.1">
    <property type="nucleotide sequence ID" value="NZ_BIXY01000053.1"/>
</dbReference>
<comment type="caution">
    <text evidence="2">The sequence shown here is derived from an EMBL/GenBank/DDBJ whole genome shotgun (WGS) entry which is preliminary data.</text>
</comment>
<dbReference type="SUPFAM" id="SSF53474">
    <property type="entry name" value="alpha/beta-Hydrolases"/>
    <property type="match status" value="1"/>
</dbReference>
<evidence type="ECO:0000313" key="3">
    <source>
        <dbReference type="Proteomes" id="UP000322530"/>
    </source>
</evidence>
<keyword evidence="3" id="KW-1185">Reference proteome</keyword>
<accession>A0A5A5TE89</accession>